<sequence length="68" mass="8248">MEVIYEILRFNSSNHYGRDVLDSNLYGVSFLMREEILKKESRNFLQELMKEVPVETKEKIEKYIKDFL</sequence>
<organism evidence="1 2">
    <name type="scientific">Taylorella asinigenitalis (strain MCE3)</name>
    <dbReference type="NCBI Taxonomy" id="1008459"/>
    <lineage>
        <taxon>Bacteria</taxon>
        <taxon>Pseudomonadati</taxon>
        <taxon>Pseudomonadota</taxon>
        <taxon>Betaproteobacteria</taxon>
        <taxon>Burkholderiales</taxon>
        <taxon>Alcaligenaceae</taxon>
        <taxon>Taylorella</taxon>
    </lineage>
</organism>
<evidence type="ECO:0000313" key="2">
    <source>
        <dbReference type="Proteomes" id="UP000009284"/>
    </source>
</evidence>
<accession>G4QCR8</accession>
<proteinExistence type="predicted"/>
<dbReference type="EMBL" id="CP003059">
    <property type="protein sequence ID" value="AEP36198.1"/>
    <property type="molecule type" value="Genomic_DNA"/>
</dbReference>
<name>G4QCR8_TAYAM</name>
<reference evidence="1 2" key="2">
    <citation type="journal article" date="2012" name="PLoS ONE">
        <title>Genomic characterization of the taylorella genus.</title>
        <authorList>
            <person name="Hebert L."/>
            <person name="Moumen B."/>
            <person name="Pons N."/>
            <person name="Duquesne F."/>
            <person name="Breuil M.F."/>
            <person name="Goux D."/>
            <person name="Batto J.M."/>
            <person name="Laugier C."/>
            <person name="Renault P."/>
            <person name="Petry S."/>
        </authorList>
    </citation>
    <scope>NUCLEOTIDE SEQUENCE [LARGE SCALE GENOMIC DNA]</scope>
    <source>
        <strain evidence="1 2">MCE3</strain>
    </source>
</reference>
<reference key="1">
    <citation type="submission" date="2011-09" db="EMBL/GenBank/DDBJ databases">
        <title>Genomic characterization of the Taylorella genus.</title>
        <authorList>
            <person name="Hebert L."/>
            <person name="Moumen B."/>
            <person name="Pons N."/>
            <person name="Duquesne F."/>
            <person name="Breuil M.-F."/>
            <person name="Goux D."/>
            <person name="Batto J.-M."/>
            <person name="Renault P."/>
            <person name="Laugier C."/>
            <person name="Petry S."/>
        </authorList>
    </citation>
    <scope>NUCLEOTIDE SEQUENCE</scope>
    <source>
        <strain>MCE3</strain>
    </source>
</reference>
<keyword evidence="2" id="KW-1185">Reference proteome</keyword>
<dbReference type="AlphaFoldDB" id="G4QCR8"/>
<dbReference type="KEGG" id="tas:TASI_0423"/>
<dbReference type="HOGENOM" id="CLU_2792600_0_0_4"/>
<dbReference type="STRING" id="1008459.TASI_0423"/>
<protein>
    <submittedName>
        <fullName evidence="1">Uncharacterized protein</fullName>
    </submittedName>
</protein>
<gene>
    <name evidence="1" type="ordered locus">TASI_0423</name>
</gene>
<dbReference type="Proteomes" id="UP000009284">
    <property type="component" value="Chromosome"/>
</dbReference>
<evidence type="ECO:0000313" key="1">
    <source>
        <dbReference type="EMBL" id="AEP36198.1"/>
    </source>
</evidence>